<evidence type="ECO:0000313" key="3">
    <source>
        <dbReference type="Proteomes" id="UP000663801"/>
    </source>
</evidence>
<protein>
    <recommendedName>
        <fullName evidence="4">WxL domain-containing protein</fullName>
    </recommendedName>
</protein>
<keyword evidence="1" id="KW-0732">Signal</keyword>
<dbReference type="InterPro" id="IPR006311">
    <property type="entry name" value="TAT_signal"/>
</dbReference>
<reference evidence="2" key="1">
    <citation type="submission" date="2021-01" db="EMBL/GenBank/DDBJ databases">
        <title>KCTC 19127 draft genome.</title>
        <authorList>
            <person name="An D."/>
        </authorList>
    </citation>
    <scope>NUCLEOTIDE SEQUENCE</scope>
    <source>
        <strain evidence="2">KCTC 19127</strain>
    </source>
</reference>
<gene>
    <name evidence="2" type="ORF">JL107_13840</name>
</gene>
<keyword evidence="3" id="KW-1185">Reference proteome</keyword>
<evidence type="ECO:0000256" key="1">
    <source>
        <dbReference type="SAM" id="SignalP"/>
    </source>
</evidence>
<evidence type="ECO:0000313" key="2">
    <source>
        <dbReference type="EMBL" id="MBM9477527.1"/>
    </source>
</evidence>
<evidence type="ECO:0008006" key="4">
    <source>
        <dbReference type="Google" id="ProtNLM"/>
    </source>
</evidence>
<comment type="caution">
    <text evidence="2">The sequence shown here is derived from an EMBL/GenBank/DDBJ whole genome shotgun (WGS) entry which is preliminary data.</text>
</comment>
<feature type="signal peptide" evidence="1">
    <location>
        <begin position="1"/>
        <end position="37"/>
    </location>
</feature>
<dbReference type="AlphaFoldDB" id="A0A939C6V1"/>
<proteinExistence type="predicted"/>
<feature type="chain" id="PRO_5037597449" description="WxL domain-containing protein" evidence="1">
    <location>
        <begin position="38"/>
        <end position="182"/>
    </location>
</feature>
<accession>A0A939C6V1</accession>
<organism evidence="2 3">
    <name type="scientific">Nakamurella flavida</name>
    <dbReference type="NCBI Taxonomy" id="363630"/>
    <lineage>
        <taxon>Bacteria</taxon>
        <taxon>Bacillati</taxon>
        <taxon>Actinomycetota</taxon>
        <taxon>Actinomycetes</taxon>
        <taxon>Nakamurellales</taxon>
        <taxon>Nakamurellaceae</taxon>
        <taxon>Nakamurella</taxon>
    </lineage>
</organism>
<sequence length="182" mass="18153">MSSLFSAAPTVRSLLRTAVVGSAAAALVLGSAAVASAAPGDVSNTQDTQANVQVDGIIILSGLTPTFTLAGPSDQLATATVNYTVETNNPGGYSVTVIATAPNLLPADQSANPDVVPVSLITADDGTVAGGPLSDTVPLEVHNQGLRSAPGGDNLSTDYSVIIPLVNEDTYSGTLTYVATAL</sequence>
<dbReference type="Proteomes" id="UP000663801">
    <property type="component" value="Unassembled WGS sequence"/>
</dbReference>
<dbReference type="EMBL" id="JAERWL010000010">
    <property type="protein sequence ID" value="MBM9477527.1"/>
    <property type="molecule type" value="Genomic_DNA"/>
</dbReference>
<name>A0A939C6V1_9ACTN</name>
<dbReference type="RefSeq" id="WP_205257619.1">
    <property type="nucleotide sequence ID" value="NZ_BAAAPV010000003.1"/>
</dbReference>
<dbReference type="PROSITE" id="PS51318">
    <property type="entry name" value="TAT"/>
    <property type="match status" value="1"/>
</dbReference>